<organism evidence="2 3">
    <name type="scientific">Rotaria magnacalcarata</name>
    <dbReference type="NCBI Taxonomy" id="392030"/>
    <lineage>
        <taxon>Eukaryota</taxon>
        <taxon>Metazoa</taxon>
        <taxon>Spiralia</taxon>
        <taxon>Gnathifera</taxon>
        <taxon>Rotifera</taxon>
        <taxon>Eurotatoria</taxon>
        <taxon>Bdelloidea</taxon>
        <taxon>Philodinida</taxon>
        <taxon>Philodinidae</taxon>
        <taxon>Rotaria</taxon>
    </lineage>
</organism>
<evidence type="ECO:0000313" key="3">
    <source>
        <dbReference type="Proteomes" id="UP000676336"/>
    </source>
</evidence>
<reference evidence="2" key="1">
    <citation type="submission" date="2021-02" db="EMBL/GenBank/DDBJ databases">
        <authorList>
            <person name="Nowell W R."/>
        </authorList>
    </citation>
    <scope>NUCLEOTIDE SEQUENCE</scope>
</reference>
<protein>
    <submittedName>
        <fullName evidence="2">Uncharacterized protein</fullName>
    </submittedName>
</protein>
<feature type="compositionally biased region" description="Basic and acidic residues" evidence="1">
    <location>
        <begin position="49"/>
        <end position="80"/>
    </location>
</feature>
<feature type="region of interest" description="Disordered" evidence="1">
    <location>
        <begin position="49"/>
        <end position="87"/>
    </location>
</feature>
<proteinExistence type="predicted"/>
<dbReference type="EMBL" id="CAJOBI010347212">
    <property type="protein sequence ID" value="CAF5218736.1"/>
    <property type="molecule type" value="Genomic_DNA"/>
</dbReference>
<evidence type="ECO:0000313" key="2">
    <source>
        <dbReference type="EMBL" id="CAF5218736.1"/>
    </source>
</evidence>
<dbReference type="Proteomes" id="UP000676336">
    <property type="component" value="Unassembled WGS sequence"/>
</dbReference>
<name>A0A8S3JIF3_9BILA</name>
<sequence>MRDSPDTLEWYEECIQRNVQIHAQIPTEYQPSIVHCHTGRQMIITPAKRAEQRKTSTGESIEKSKELLESSEPRISEDRSTLNSGFM</sequence>
<evidence type="ECO:0000256" key="1">
    <source>
        <dbReference type="SAM" id="MobiDB-lite"/>
    </source>
</evidence>
<accession>A0A8S3JIF3</accession>
<gene>
    <name evidence="2" type="ORF">SMN809_LOCUS81090</name>
</gene>
<dbReference type="AlphaFoldDB" id="A0A8S3JIF3"/>
<comment type="caution">
    <text evidence="2">The sequence shown here is derived from an EMBL/GenBank/DDBJ whole genome shotgun (WGS) entry which is preliminary data.</text>
</comment>
<feature type="non-terminal residue" evidence="2">
    <location>
        <position position="87"/>
    </location>
</feature>